<keyword evidence="3" id="KW-0812">Transmembrane</keyword>
<evidence type="ECO:0000256" key="3">
    <source>
        <dbReference type="SAM" id="Phobius"/>
    </source>
</evidence>
<dbReference type="GO" id="GO:0003723">
    <property type="term" value="F:RNA binding"/>
    <property type="evidence" value="ECO:0007669"/>
    <property type="project" value="InterPro"/>
</dbReference>
<keyword evidence="3" id="KW-0472">Membrane</keyword>
<keyword evidence="5" id="KW-1185">Reference proteome</keyword>
<proteinExistence type="predicted"/>
<comment type="caution">
    <text evidence="4">The sequence shown here is derived from an EMBL/GenBank/DDBJ whole genome shotgun (WGS) entry which is preliminary data.</text>
</comment>
<dbReference type="Proteomes" id="UP000029629">
    <property type="component" value="Unassembled WGS sequence"/>
</dbReference>
<dbReference type="AlphaFoldDB" id="A0A095Z9G5"/>
<evidence type="ECO:0000256" key="2">
    <source>
        <dbReference type="ARBA" id="ARBA00022801"/>
    </source>
</evidence>
<reference evidence="4 5" key="1">
    <citation type="submission" date="2014-07" db="EMBL/GenBank/DDBJ databases">
        <authorList>
            <person name="McCorrison J."/>
            <person name="Sanka R."/>
            <person name="Torralba M."/>
            <person name="Gillis M."/>
            <person name="Haft D.H."/>
            <person name="Methe B."/>
            <person name="Sutton G."/>
            <person name="Nelson K.E."/>
        </authorList>
    </citation>
    <scope>NUCLEOTIDE SEQUENCE [LARGE SCALE GENOMIC DNA]</scope>
    <source>
        <strain evidence="4 5">DNF00040</strain>
    </source>
</reference>
<dbReference type="Pfam" id="PF00545">
    <property type="entry name" value="Ribonuclease"/>
    <property type="match status" value="1"/>
</dbReference>
<evidence type="ECO:0000313" key="4">
    <source>
        <dbReference type="EMBL" id="KGF30996.1"/>
    </source>
</evidence>
<evidence type="ECO:0000313" key="5">
    <source>
        <dbReference type="Proteomes" id="UP000029629"/>
    </source>
</evidence>
<keyword evidence="2" id="KW-0378">Hydrolase</keyword>
<dbReference type="OrthoDB" id="5326845at2"/>
<dbReference type="InterPro" id="IPR000026">
    <property type="entry name" value="N1-like"/>
</dbReference>
<name>A0A095Z9G5_9BURK</name>
<keyword evidence="1" id="KW-0540">Nuclease</keyword>
<accession>A0A095Z9G5</accession>
<dbReference type="GO" id="GO:0016787">
    <property type="term" value="F:hydrolase activity"/>
    <property type="evidence" value="ECO:0007669"/>
    <property type="project" value="UniProtKB-KW"/>
</dbReference>
<dbReference type="RefSeq" id="WP_036558761.1">
    <property type="nucleotide sequence ID" value="NZ_JRNI01000018.1"/>
</dbReference>
<dbReference type="GO" id="GO:0004521">
    <property type="term" value="F:RNA endonuclease activity"/>
    <property type="evidence" value="ECO:0007669"/>
    <property type="project" value="InterPro"/>
</dbReference>
<gene>
    <name evidence="4" type="ORF">HMPREF2130_05195</name>
</gene>
<dbReference type="EMBL" id="JRNI01000018">
    <property type="protein sequence ID" value="KGF30996.1"/>
    <property type="molecule type" value="Genomic_DNA"/>
</dbReference>
<organism evidence="4 5">
    <name type="scientific">Oligella urethralis DNF00040</name>
    <dbReference type="NCBI Taxonomy" id="1401065"/>
    <lineage>
        <taxon>Bacteria</taxon>
        <taxon>Pseudomonadati</taxon>
        <taxon>Pseudomonadota</taxon>
        <taxon>Betaproteobacteria</taxon>
        <taxon>Burkholderiales</taxon>
        <taxon>Alcaligenaceae</taxon>
        <taxon>Oligella</taxon>
    </lineage>
</organism>
<sequence>MINSTTLRINHVSSISLVKKIVVSFFILLMMSVLNHAHALARVQSDPNQGEPLISLEEANQRCEVILAIFNLEKLQGQINVIELSAIVRSLRDEAKLPPKFLSKQEARRLGWEPGRAFNDIAQLRGRALGGDHFGNYEKRLPAARYYEADLDYLGTKRNMKRLVYEDADHMFVTIDHYESFERVPACH</sequence>
<keyword evidence="3" id="KW-1133">Transmembrane helix</keyword>
<feature type="transmembrane region" description="Helical" evidence="3">
    <location>
        <begin position="21"/>
        <end position="41"/>
    </location>
</feature>
<dbReference type="eggNOG" id="COG4290">
    <property type="taxonomic scope" value="Bacteria"/>
</dbReference>
<dbReference type="Gene3D" id="3.10.450.30">
    <property type="entry name" value="Microbial ribonucleases"/>
    <property type="match status" value="1"/>
</dbReference>
<evidence type="ECO:0000256" key="1">
    <source>
        <dbReference type="ARBA" id="ARBA00022722"/>
    </source>
</evidence>
<dbReference type="InterPro" id="IPR016191">
    <property type="entry name" value="Ribonuclease/ribotoxin"/>
</dbReference>
<dbReference type="SUPFAM" id="SSF53933">
    <property type="entry name" value="Microbial ribonucleases"/>
    <property type="match status" value="1"/>
</dbReference>
<protein>
    <submittedName>
        <fullName evidence="4">Uncharacterized protein</fullName>
    </submittedName>
</protein>